<name>A0ACB9AZ83_ARCLA</name>
<dbReference type="EMBL" id="CM042053">
    <property type="protein sequence ID" value="KAI3714945.1"/>
    <property type="molecule type" value="Genomic_DNA"/>
</dbReference>
<accession>A0ACB9AZ83</accession>
<sequence length="269" mass="29281">MHTQILKLRFKVDAQTQISKMVLVKSSTEYSVDLSTRQFADLDRELLNQVDQHIHDHRGLLNGIHRSVSHDDSNSSPSTDCSSSNDDEVVALDFFRASEIPIVDSQLLHVILGIIKIGEAGRVLCTLRRQLLGVGKEEVDFTLNGTSVDKIASNRSKKASKGTNGLSLLDSRLTKGKTSGESSKKKKRDKDKTSTYVAQPVSFLSCGTMALEPVASVVTIDDSKPKDRIALPSSYGAFEMHTTCFGSRMMAKMGYVDGGGMGKDGRGIA</sequence>
<reference evidence="2" key="1">
    <citation type="journal article" date="2022" name="Mol. Ecol. Resour.">
        <title>The genomes of chicory, endive, great burdock and yacon provide insights into Asteraceae palaeo-polyploidization history and plant inulin production.</title>
        <authorList>
            <person name="Fan W."/>
            <person name="Wang S."/>
            <person name="Wang H."/>
            <person name="Wang A."/>
            <person name="Jiang F."/>
            <person name="Liu H."/>
            <person name="Zhao H."/>
            <person name="Xu D."/>
            <person name="Zhang Y."/>
        </authorList>
    </citation>
    <scope>NUCLEOTIDE SEQUENCE [LARGE SCALE GENOMIC DNA]</scope>
    <source>
        <strain evidence="2">cv. Niubang</strain>
    </source>
</reference>
<comment type="caution">
    <text evidence="1">The sequence shown here is derived from an EMBL/GenBank/DDBJ whole genome shotgun (WGS) entry which is preliminary data.</text>
</comment>
<organism evidence="1 2">
    <name type="scientific">Arctium lappa</name>
    <name type="common">Greater burdock</name>
    <name type="synonym">Lappa major</name>
    <dbReference type="NCBI Taxonomy" id="4217"/>
    <lineage>
        <taxon>Eukaryota</taxon>
        <taxon>Viridiplantae</taxon>
        <taxon>Streptophyta</taxon>
        <taxon>Embryophyta</taxon>
        <taxon>Tracheophyta</taxon>
        <taxon>Spermatophyta</taxon>
        <taxon>Magnoliopsida</taxon>
        <taxon>eudicotyledons</taxon>
        <taxon>Gunneridae</taxon>
        <taxon>Pentapetalae</taxon>
        <taxon>asterids</taxon>
        <taxon>campanulids</taxon>
        <taxon>Asterales</taxon>
        <taxon>Asteraceae</taxon>
        <taxon>Carduoideae</taxon>
        <taxon>Cardueae</taxon>
        <taxon>Arctiinae</taxon>
        <taxon>Arctium</taxon>
    </lineage>
</organism>
<dbReference type="Proteomes" id="UP001055879">
    <property type="component" value="Linkage Group LG07"/>
</dbReference>
<proteinExistence type="predicted"/>
<evidence type="ECO:0000313" key="1">
    <source>
        <dbReference type="EMBL" id="KAI3714945.1"/>
    </source>
</evidence>
<gene>
    <name evidence="1" type="ORF">L6452_21907</name>
</gene>
<reference evidence="1 2" key="2">
    <citation type="journal article" date="2022" name="Mol. Ecol. Resour.">
        <title>The genomes of chicory, endive, great burdock and yacon provide insights into Asteraceae paleo-polyploidization history and plant inulin production.</title>
        <authorList>
            <person name="Fan W."/>
            <person name="Wang S."/>
            <person name="Wang H."/>
            <person name="Wang A."/>
            <person name="Jiang F."/>
            <person name="Liu H."/>
            <person name="Zhao H."/>
            <person name="Xu D."/>
            <person name="Zhang Y."/>
        </authorList>
    </citation>
    <scope>NUCLEOTIDE SEQUENCE [LARGE SCALE GENOMIC DNA]</scope>
    <source>
        <strain evidence="2">cv. Niubang</strain>
    </source>
</reference>
<protein>
    <submittedName>
        <fullName evidence="1">Uncharacterized protein</fullName>
    </submittedName>
</protein>
<keyword evidence="2" id="KW-1185">Reference proteome</keyword>
<evidence type="ECO:0000313" key="2">
    <source>
        <dbReference type="Proteomes" id="UP001055879"/>
    </source>
</evidence>